<feature type="compositionally biased region" description="Acidic residues" evidence="7">
    <location>
        <begin position="91"/>
        <end position="100"/>
    </location>
</feature>
<keyword evidence="6" id="KW-0966">Cell projection</keyword>
<evidence type="ECO:0000256" key="1">
    <source>
        <dbReference type="ARBA" id="ARBA00004120"/>
    </source>
</evidence>
<keyword evidence="9" id="KW-1185">Reference proteome</keyword>
<dbReference type="GO" id="GO:0030992">
    <property type="term" value="C:intraciliary transport particle B"/>
    <property type="evidence" value="ECO:0007669"/>
    <property type="project" value="TreeGrafter"/>
</dbReference>
<protein>
    <submittedName>
        <fullName evidence="8">Intraflagellar transport protein 46 like protein</fullName>
    </submittedName>
</protein>
<dbReference type="AlphaFoldDB" id="A0A1J4KFY9"/>
<dbReference type="VEuPathDB" id="TrichDB:TRFO_20464"/>
<accession>A0A1J4KFY9</accession>
<evidence type="ECO:0000256" key="5">
    <source>
        <dbReference type="ARBA" id="ARBA00023212"/>
    </source>
</evidence>
<dbReference type="GO" id="GO:0005815">
    <property type="term" value="C:microtubule organizing center"/>
    <property type="evidence" value="ECO:0007669"/>
    <property type="project" value="TreeGrafter"/>
</dbReference>
<reference evidence="8" key="1">
    <citation type="submission" date="2016-10" db="EMBL/GenBank/DDBJ databases">
        <authorList>
            <person name="Benchimol M."/>
            <person name="Almeida L.G."/>
            <person name="Vasconcelos A.T."/>
            <person name="Perreira-Neves A."/>
            <person name="Rosa I.A."/>
            <person name="Tasca T."/>
            <person name="Bogo M.R."/>
            <person name="de Souza W."/>
        </authorList>
    </citation>
    <scope>NUCLEOTIDE SEQUENCE [LARGE SCALE GENOMIC DNA]</scope>
    <source>
        <strain evidence="8">K</strain>
    </source>
</reference>
<keyword evidence="3" id="KW-0963">Cytoplasm</keyword>
<dbReference type="InterPro" id="IPR022088">
    <property type="entry name" value="Intraflagellar_transp_cmplxB"/>
</dbReference>
<dbReference type="GO" id="GO:0060271">
    <property type="term" value="P:cilium assembly"/>
    <property type="evidence" value="ECO:0007669"/>
    <property type="project" value="TreeGrafter"/>
</dbReference>
<sequence length="350" mass="39224">MFSDSDGDRDSSLDRRYSLDFGNNDNTNTTSGATAPDITPNSQYDRSFSFSDDDDGYQDVSQSPPRLVQPPQESTPIVGDSKYKSILDKDNDNDDDDDDGYNNYGSYSPPTKTGYQTSSLIPDNLNIGNLNDDDDADIPGASSELASLFSLIANFQPEPVDISVHWKPFIPELIPAIGSIDAFIKVPRPDSEFDDLGLVILDEPSISQSNPQVLRMELREQYGITAPGNESDGYIGFIEDVQKNRKALDSWLESIEEIHRHRPPPVLIYTSQMPEMEYLMEPWDETFEETLRSCPLPTADLDISLEEYAKIICALLEIPVKGNIIESLHHLFSLYAEFEANHYFQSQAQA</sequence>
<feature type="region of interest" description="Disordered" evidence="7">
    <location>
        <begin position="1"/>
        <end position="120"/>
    </location>
</feature>
<dbReference type="GO" id="GO:0031514">
    <property type="term" value="C:motile cilium"/>
    <property type="evidence" value="ECO:0007669"/>
    <property type="project" value="TreeGrafter"/>
</dbReference>
<dbReference type="PANTHER" id="PTHR13376">
    <property type="entry name" value="INTRAFLAGELLAR TRANSPORT PROTEIN 46 HOMOLOG"/>
    <property type="match status" value="1"/>
</dbReference>
<evidence type="ECO:0000313" key="8">
    <source>
        <dbReference type="EMBL" id="OHT10327.1"/>
    </source>
</evidence>
<name>A0A1J4KFY9_9EUKA</name>
<dbReference type="PANTHER" id="PTHR13376:SF0">
    <property type="entry name" value="INTRAFLAGELLAR TRANSPORT PROTEIN 46 HOMOLOG"/>
    <property type="match status" value="1"/>
</dbReference>
<keyword evidence="5" id="KW-0206">Cytoskeleton</keyword>
<dbReference type="OrthoDB" id="2119217at2759"/>
<dbReference type="Pfam" id="PF12317">
    <property type="entry name" value="IFT46_B_C"/>
    <property type="match status" value="1"/>
</dbReference>
<proteinExistence type="inferred from homology"/>
<keyword evidence="4" id="KW-0969">Cilium</keyword>
<comment type="similarity">
    <text evidence="2">Belongs to the IFT46 family.</text>
</comment>
<comment type="caution">
    <text evidence="8">The sequence shown here is derived from an EMBL/GenBank/DDBJ whole genome shotgun (WGS) entry which is preliminary data.</text>
</comment>
<feature type="compositionally biased region" description="Basic and acidic residues" evidence="7">
    <location>
        <begin position="1"/>
        <end position="18"/>
    </location>
</feature>
<feature type="compositionally biased region" description="Polar residues" evidence="7">
    <location>
        <begin position="106"/>
        <end position="120"/>
    </location>
</feature>
<evidence type="ECO:0000313" key="9">
    <source>
        <dbReference type="Proteomes" id="UP000179807"/>
    </source>
</evidence>
<evidence type="ECO:0000256" key="2">
    <source>
        <dbReference type="ARBA" id="ARBA00007700"/>
    </source>
</evidence>
<feature type="compositionally biased region" description="Basic and acidic residues" evidence="7">
    <location>
        <begin position="81"/>
        <end position="90"/>
    </location>
</feature>
<evidence type="ECO:0000256" key="7">
    <source>
        <dbReference type="SAM" id="MobiDB-lite"/>
    </source>
</evidence>
<evidence type="ECO:0000256" key="6">
    <source>
        <dbReference type="ARBA" id="ARBA00023273"/>
    </source>
</evidence>
<evidence type="ECO:0000256" key="4">
    <source>
        <dbReference type="ARBA" id="ARBA00023069"/>
    </source>
</evidence>
<comment type="subcellular location">
    <subcellularLocation>
        <location evidence="1">Cytoplasm</location>
        <location evidence="1">Cytoskeleton</location>
        <location evidence="1">Cilium basal body</location>
    </subcellularLocation>
</comment>
<feature type="compositionally biased region" description="Polar residues" evidence="7">
    <location>
        <begin position="21"/>
        <end position="33"/>
    </location>
</feature>
<organism evidence="8 9">
    <name type="scientific">Tritrichomonas foetus</name>
    <dbReference type="NCBI Taxonomy" id="1144522"/>
    <lineage>
        <taxon>Eukaryota</taxon>
        <taxon>Metamonada</taxon>
        <taxon>Parabasalia</taxon>
        <taxon>Tritrichomonadida</taxon>
        <taxon>Tritrichomonadidae</taxon>
        <taxon>Tritrichomonas</taxon>
    </lineage>
</organism>
<evidence type="ECO:0000256" key="3">
    <source>
        <dbReference type="ARBA" id="ARBA00022490"/>
    </source>
</evidence>
<dbReference type="GeneID" id="94836117"/>
<gene>
    <name evidence="8" type="primary">IFT46</name>
    <name evidence="8" type="ORF">TRFO_20464</name>
</gene>
<dbReference type="Proteomes" id="UP000179807">
    <property type="component" value="Unassembled WGS sequence"/>
</dbReference>
<dbReference type="EMBL" id="MLAK01000615">
    <property type="protein sequence ID" value="OHT10327.1"/>
    <property type="molecule type" value="Genomic_DNA"/>
</dbReference>
<dbReference type="GO" id="GO:0042073">
    <property type="term" value="P:intraciliary transport"/>
    <property type="evidence" value="ECO:0007669"/>
    <property type="project" value="InterPro"/>
</dbReference>
<dbReference type="RefSeq" id="XP_068363463.1">
    <property type="nucleotide sequence ID" value="XM_068501413.1"/>
</dbReference>